<protein>
    <submittedName>
        <fullName evidence="1">Uncharacterized protein</fullName>
    </submittedName>
</protein>
<dbReference type="Proteomes" id="UP000038010">
    <property type="component" value="Unassembled WGS sequence"/>
</dbReference>
<evidence type="ECO:0000313" key="1">
    <source>
        <dbReference type="EMBL" id="KPI45835.1"/>
    </source>
</evidence>
<gene>
    <name evidence="1" type="ORF">AB675_933</name>
</gene>
<dbReference type="VEuPathDB" id="FungiDB:AB675_933"/>
<name>A0A0N1HBZ1_9EURO</name>
<organism evidence="1 2">
    <name type="scientific">Cyphellophora attinorum</name>
    <dbReference type="NCBI Taxonomy" id="1664694"/>
    <lineage>
        <taxon>Eukaryota</taxon>
        <taxon>Fungi</taxon>
        <taxon>Dikarya</taxon>
        <taxon>Ascomycota</taxon>
        <taxon>Pezizomycotina</taxon>
        <taxon>Eurotiomycetes</taxon>
        <taxon>Chaetothyriomycetidae</taxon>
        <taxon>Chaetothyriales</taxon>
        <taxon>Cyphellophoraceae</taxon>
        <taxon>Cyphellophora</taxon>
    </lineage>
</organism>
<proteinExistence type="predicted"/>
<keyword evidence="2" id="KW-1185">Reference proteome</keyword>
<comment type="caution">
    <text evidence="1">The sequence shown here is derived from an EMBL/GenBank/DDBJ whole genome shotgun (WGS) entry which is preliminary data.</text>
</comment>
<evidence type="ECO:0000313" key="2">
    <source>
        <dbReference type="Proteomes" id="UP000038010"/>
    </source>
</evidence>
<accession>A0A0N1HBZ1</accession>
<dbReference type="EMBL" id="LFJN01000001">
    <property type="protein sequence ID" value="KPI45835.1"/>
    <property type="molecule type" value="Genomic_DNA"/>
</dbReference>
<dbReference type="AlphaFoldDB" id="A0A0N1HBZ1"/>
<reference evidence="1 2" key="1">
    <citation type="submission" date="2015-06" db="EMBL/GenBank/DDBJ databases">
        <title>Draft genome of the ant-associated black yeast Phialophora attae CBS 131958.</title>
        <authorList>
            <person name="Moreno L.F."/>
            <person name="Stielow B.J."/>
            <person name="de Hoog S."/>
            <person name="Vicente V.A."/>
            <person name="Weiss V.A."/>
            <person name="de Vries M."/>
            <person name="Cruz L.M."/>
            <person name="Souza E.M."/>
        </authorList>
    </citation>
    <scope>NUCLEOTIDE SEQUENCE [LARGE SCALE GENOMIC DNA]</scope>
    <source>
        <strain evidence="1 2">CBS 131958</strain>
    </source>
</reference>
<dbReference type="RefSeq" id="XP_018005798.1">
    <property type="nucleotide sequence ID" value="XM_018149864.1"/>
</dbReference>
<dbReference type="GeneID" id="28741734"/>
<sequence>MTKPKGAKSLYEIALYKATRRIIRDTKSGFDTFSSLSQRFQNEIFHQFQKQVNLSINKSSKSVKSLFEISLHKAAYEMMGDGAGGFNIYSSLPWKLQADIFRHLQKEVLREDKLTRMFTVQVKAMQAELAAMRVQMDEDTRWLKEQHDANDRRMAAFDAQLRDFDRRSKATALRWRS</sequence>